<dbReference type="EMBL" id="RXIC02000026">
    <property type="protein sequence ID" value="KAB1204582.1"/>
    <property type="molecule type" value="Genomic_DNA"/>
</dbReference>
<accession>A0A6A1UW35</accession>
<reference evidence="1 2" key="1">
    <citation type="journal article" date="2019" name="Plant Biotechnol. J.">
        <title>The red bayberry genome and genetic basis of sex determination.</title>
        <authorList>
            <person name="Jia H.M."/>
            <person name="Jia H.J."/>
            <person name="Cai Q.L."/>
            <person name="Wang Y."/>
            <person name="Zhao H.B."/>
            <person name="Yang W.F."/>
            <person name="Wang G.Y."/>
            <person name="Li Y.H."/>
            <person name="Zhan D.L."/>
            <person name="Shen Y.T."/>
            <person name="Niu Q.F."/>
            <person name="Chang L."/>
            <person name="Qiu J."/>
            <person name="Zhao L."/>
            <person name="Xie H.B."/>
            <person name="Fu W.Y."/>
            <person name="Jin J."/>
            <person name="Li X.W."/>
            <person name="Jiao Y."/>
            <person name="Zhou C.C."/>
            <person name="Tu T."/>
            <person name="Chai C.Y."/>
            <person name="Gao J.L."/>
            <person name="Fan L.J."/>
            <person name="van de Weg E."/>
            <person name="Wang J.Y."/>
            <person name="Gao Z.S."/>
        </authorList>
    </citation>
    <scope>NUCLEOTIDE SEQUENCE [LARGE SCALE GENOMIC DNA]</scope>
    <source>
        <tissue evidence="1">Leaves</tissue>
    </source>
</reference>
<name>A0A6A1UW35_9ROSI</name>
<organism evidence="1 2">
    <name type="scientific">Morella rubra</name>
    <name type="common">Chinese bayberry</name>
    <dbReference type="NCBI Taxonomy" id="262757"/>
    <lineage>
        <taxon>Eukaryota</taxon>
        <taxon>Viridiplantae</taxon>
        <taxon>Streptophyta</taxon>
        <taxon>Embryophyta</taxon>
        <taxon>Tracheophyta</taxon>
        <taxon>Spermatophyta</taxon>
        <taxon>Magnoliopsida</taxon>
        <taxon>eudicotyledons</taxon>
        <taxon>Gunneridae</taxon>
        <taxon>Pentapetalae</taxon>
        <taxon>rosids</taxon>
        <taxon>fabids</taxon>
        <taxon>Fagales</taxon>
        <taxon>Myricaceae</taxon>
        <taxon>Morella</taxon>
    </lineage>
</organism>
<dbReference type="Proteomes" id="UP000516437">
    <property type="component" value="Chromosome 8"/>
</dbReference>
<proteinExistence type="predicted"/>
<comment type="caution">
    <text evidence="1">The sequence shown here is derived from an EMBL/GenBank/DDBJ whole genome shotgun (WGS) entry which is preliminary data.</text>
</comment>
<dbReference type="AlphaFoldDB" id="A0A6A1UW35"/>
<evidence type="ECO:0000313" key="1">
    <source>
        <dbReference type="EMBL" id="KAB1204582.1"/>
    </source>
</evidence>
<protein>
    <submittedName>
        <fullName evidence="1">Uncharacterized protein</fullName>
    </submittedName>
</protein>
<evidence type="ECO:0000313" key="2">
    <source>
        <dbReference type="Proteomes" id="UP000516437"/>
    </source>
</evidence>
<gene>
    <name evidence="1" type="ORF">CJ030_MR8G020605</name>
</gene>
<keyword evidence="2" id="KW-1185">Reference proteome</keyword>
<sequence length="81" mass="9482">MKGASYGLLWVFNFSLRILEYPMIRGTMGLLIMLLNEMRSTQGHERDLTYILGSVLSAPLSTWKLFVHQFGTEPRFRLRFK</sequence>